<dbReference type="SUPFAM" id="SSF48464">
    <property type="entry name" value="ENTH/VHS domain"/>
    <property type="match status" value="1"/>
</dbReference>
<evidence type="ECO:0000256" key="1">
    <source>
        <dbReference type="SAM" id="MobiDB-lite"/>
    </source>
</evidence>
<accession>A0A9W7CYQ0</accession>
<dbReference type="EMBL" id="BSXT01002506">
    <property type="protein sequence ID" value="GMF49248.1"/>
    <property type="molecule type" value="Genomic_DNA"/>
</dbReference>
<sequence length="577" mass="65404">MYTAKTKTATTSTSTHETKNEAAKSCPFLPVDTSTVPVCRTTGSKLERLLRQAKVTTQSIQKVSQWMLTHRQHLPEMAALWGELLREGEAEHQIVYLYVANDAMQVGVRKFGRHIAAAFEDQLVDIMQMVMRDGEEKVKRCAIKIVGIWKERAVVTPPMLAMLENVCAGKPPIEVAPEADGKAEEDRAKLMQEMTSDAAVERVLEDMPEVVESAATTQLTAHLQDLVNATISADMLSDRMFQLESSISVFHHACGEQDEEEDDDVVVVGEEKIFPSVGGIAWGKMDQQVYDLDVDNSRGHVEQYRKNLTEQTAKREALVKQLRGLESMDLFSFPPGSTSGVEAEQQERALERLYSVACEAEAQELKQLEEQRAEFRARQASIAASASDPLYSAYQPAEDSYQPTTPTSSSRGRSDSGNSHLGYRRPTYEYDQPQRSLPTLRRHSSASEVTDRGFLDDRYNDHHQYGGQNGRYGVDSPSMSKRPKLHHSHSMESQNVQWQEASRYSPPRGGYQPSPYAAVEREQTAYSPRDRYSPRDHYHAPPPPRQGRRTRWDSMPEDRYNNNNHYDNNSHYNDRRW</sequence>
<dbReference type="InterPro" id="IPR008942">
    <property type="entry name" value="ENTH_VHS"/>
</dbReference>
<feature type="compositionally biased region" description="Basic and acidic residues" evidence="1">
    <location>
        <begin position="449"/>
        <end position="464"/>
    </location>
</feature>
<evidence type="ECO:0000313" key="3">
    <source>
        <dbReference type="EMBL" id="GMF49248.1"/>
    </source>
</evidence>
<dbReference type="Pfam" id="PF04818">
    <property type="entry name" value="CID"/>
    <property type="match status" value="1"/>
</dbReference>
<comment type="caution">
    <text evidence="3">The sequence shown here is derived from an EMBL/GenBank/DDBJ whole genome shotgun (WGS) entry which is preliminary data.</text>
</comment>
<name>A0A9W7CYQ0_9STRA</name>
<dbReference type="GO" id="GO:0031124">
    <property type="term" value="P:mRNA 3'-end processing"/>
    <property type="evidence" value="ECO:0007669"/>
    <property type="project" value="TreeGrafter"/>
</dbReference>
<feature type="compositionally biased region" description="Low complexity" evidence="1">
    <location>
        <begin position="1"/>
        <end position="15"/>
    </location>
</feature>
<reference evidence="3" key="1">
    <citation type="submission" date="2023-04" db="EMBL/GenBank/DDBJ databases">
        <title>Phytophthora fragariaefolia NBRC 109709.</title>
        <authorList>
            <person name="Ichikawa N."/>
            <person name="Sato H."/>
            <person name="Tonouchi N."/>
        </authorList>
    </citation>
    <scope>NUCLEOTIDE SEQUENCE</scope>
    <source>
        <strain evidence="3">NBRC 109709</strain>
    </source>
</reference>
<organism evidence="3 4">
    <name type="scientific">Phytophthora fragariaefolia</name>
    <dbReference type="NCBI Taxonomy" id="1490495"/>
    <lineage>
        <taxon>Eukaryota</taxon>
        <taxon>Sar</taxon>
        <taxon>Stramenopiles</taxon>
        <taxon>Oomycota</taxon>
        <taxon>Peronosporomycetes</taxon>
        <taxon>Peronosporales</taxon>
        <taxon>Peronosporaceae</taxon>
        <taxon>Phytophthora</taxon>
    </lineage>
</organism>
<dbReference type="SMART" id="SM00582">
    <property type="entry name" value="RPR"/>
    <property type="match status" value="1"/>
</dbReference>
<dbReference type="Proteomes" id="UP001165121">
    <property type="component" value="Unassembled WGS sequence"/>
</dbReference>
<feature type="compositionally biased region" description="Basic and acidic residues" evidence="1">
    <location>
        <begin position="550"/>
        <end position="560"/>
    </location>
</feature>
<feature type="region of interest" description="Disordered" evidence="1">
    <location>
        <begin position="1"/>
        <end position="22"/>
    </location>
</feature>
<dbReference type="PANTHER" id="PTHR12460:SF0">
    <property type="entry name" value="CID DOMAIN-CONTAINING PROTEIN-RELATED"/>
    <property type="match status" value="1"/>
</dbReference>
<feature type="region of interest" description="Disordered" evidence="1">
    <location>
        <begin position="396"/>
        <end position="577"/>
    </location>
</feature>
<gene>
    <name evidence="3" type="ORF">Pfra01_001938500</name>
</gene>
<dbReference type="GO" id="GO:0000993">
    <property type="term" value="F:RNA polymerase II complex binding"/>
    <property type="evidence" value="ECO:0007669"/>
    <property type="project" value="TreeGrafter"/>
</dbReference>
<dbReference type="PANTHER" id="PTHR12460">
    <property type="entry name" value="CYCLIN-DEPENDENT KINASE INHIBITOR-RELATED PROTEIN"/>
    <property type="match status" value="1"/>
</dbReference>
<dbReference type="PROSITE" id="PS51391">
    <property type="entry name" value="CID"/>
    <property type="match status" value="1"/>
</dbReference>
<dbReference type="CDD" id="cd16981">
    <property type="entry name" value="CID_RPRD_like"/>
    <property type="match status" value="1"/>
</dbReference>
<dbReference type="AlphaFoldDB" id="A0A9W7CYQ0"/>
<evidence type="ECO:0000313" key="4">
    <source>
        <dbReference type="Proteomes" id="UP001165121"/>
    </source>
</evidence>
<keyword evidence="4" id="KW-1185">Reference proteome</keyword>
<feature type="domain" description="CID" evidence="2">
    <location>
        <begin position="38"/>
        <end position="171"/>
    </location>
</feature>
<feature type="compositionally biased region" description="Polar residues" evidence="1">
    <location>
        <begin position="491"/>
        <end position="502"/>
    </location>
</feature>
<proteinExistence type="predicted"/>
<dbReference type="OrthoDB" id="10069473at2759"/>
<protein>
    <submittedName>
        <fullName evidence="3">Unnamed protein product</fullName>
    </submittedName>
</protein>
<dbReference type="InterPro" id="IPR006569">
    <property type="entry name" value="CID_dom"/>
</dbReference>
<feature type="compositionally biased region" description="Low complexity" evidence="1">
    <location>
        <begin position="561"/>
        <end position="571"/>
    </location>
</feature>
<dbReference type="Gene3D" id="1.25.40.90">
    <property type="match status" value="1"/>
</dbReference>
<feature type="compositionally biased region" description="Basic and acidic residues" evidence="1">
    <location>
        <begin position="519"/>
        <end position="539"/>
    </location>
</feature>
<evidence type="ECO:0000259" key="2">
    <source>
        <dbReference type="PROSITE" id="PS51391"/>
    </source>
</evidence>
<feature type="compositionally biased region" description="Low complexity" evidence="1">
    <location>
        <begin position="408"/>
        <end position="419"/>
    </location>
</feature>